<dbReference type="Pfam" id="PF03551">
    <property type="entry name" value="PadR"/>
    <property type="match status" value="1"/>
</dbReference>
<accession>A0A068NPA9</accession>
<evidence type="ECO:0000259" key="1">
    <source>
        <dbReference type="Pfam" id="PF03551"/>
    </source>
</evidence>
<proteinExistence type="predicted"/>
<dbReference type="Gene3D" id="1.10.10.10">
    <property type="entry name" value="Winged helix-like DNA-binding domain superfamily/Winged helix DNA-binding domain"/>
    <property type="match status" value="1"/>
</dbReference>
<dbReference type="STRING" id="661478.OP10G_0056"/>
<gene>
    <name evidence="2" type="ORF">OP10G_0056</name>
</gene>
<organism evidence="2 3">
    <name type="scientific">Fimbriimonas ginsengisoli Gsoil 348</name>
    <dbReference type="NCBI Taxonomy" id="661478"/>
    <lineage>
        <taxon>Bacteria</taxon>
        <taxon>Bacillati</taxon>
        <taxon>Armatimonadota</taxon>
        <taxon>Fimbriimonadia</taxon>
        <taxon>Fimbriimonadales</taxon>
        <taxon>Fimbriimonadaceae</taxon>
        <taxon>Fimbriimonas</taxon>
    </lineage>
</organism>
<dbReference type="InterPro" id="IPR005149">
    <property type="entry name" value="Tscrpt_reg_PadR_N"/>
</dbReference>
<dbReference type="KEGG" id="fgi:OP10G_0056"/>
<dbReference type="PANTHER" id="PTHR33169:SF14">
    <property type="entry name" value="TRANSCRIPTIONAL REGULATOR RV3488"/>
    <property type="match status" value="1"/>
</dbReference>
<dbReference type="AlphaFoldDB" id="A0A068NPA9"/>
<evidence type="ECO:0000313" key="3">
    <source>
        <dbReference type="Proteomes" id="UP000027982"/>
    </source>
</evidence>
<dbReference type="InterPro" id="IPR036390">
    <property type="entry name" value="WH_DNA-bd_sf"/>
</dbReference>
<dbReference type="InterPro" id="IPR052509">
    <property type="entry name" value="Metal_resp_DNA-bind_regulator"/>
</dbReference>
<feature type="domain" description="Transcription regulator PadR N-terminal" evidence="1">
    <location>
        <begin position="14"/>
        <end position="87"/>
    </location>
</feature>
<dbReference type="HOGENOM" id="CLU_1388416_0_0_0"/>
<dbReference type="SUPFAM" id="SSF46785">
    <property type="entry name" value="Winged helix' DNA-binding domain"/>
    <property type="match status" value="1"/>
</dbReference>
<dbReference type="PANTHER" id="PTHR33169">
    <property type="entry name" value="PADR-FAMILY TRANSCRIPTIONAL REGULATOR"/>
    <property type="match status" value="1"/>
</dbReference>
<dbReference type="EMBL" id="CP007139">
    <property type="protein sequence ID" value="AIE83424.1"/>
    <property type="molecule type" value="Genomic_DNA"/>
</dbReference>
<reference evidence="2 3" key="1">
    <citation type="journal article" date="2014" name="PLoS ONE">
        <title>The first complete genome sequence of the class fimbriimonadia in the phylum armatimonadetes.</title>
        <authorList>
            <person name="Hu Z.Y."/>
            <person name="Wang Y.Z."/>
            <person name="Im W.T."/>
            <person name="Wang S.Y."/>
            <person name="Zhao G.P."/>
            <person name="Zheng H.J."/>
            <person name="Quan Z.X."/>
        </authorList>
    </citation>
    <scope>NUCLEOTIDE SEQUENCE [LARGE SCALE GENOMIC DNA]</scope>
    <source>
        <strain evidence="2">Gsoil 348</strain>
    </source>
</reference>
<keyword evidence="3" id="KW-1185">Reference proteome</keyword>
<protein>
    <submittedName>
        <fullName evidence="2">Regulator of phenolic acid metabolism PadR</fullName>
    </submittedName>
</protein>
<sequence length="196" mass="22568">MGTSGPYSELEYLILAMVGENISSGYAMRKEMNRMRGGRWSAESGSVYRVLRRLEKDNLLLEARRVGVPNRERTEYELTPHGEALLHSWLTFPPDRTELAFLVDPIRTRSYFLGRLRTTEQMRVVKTWLQESKHFVADLRRDLEATSFNRPIQDAAYQNLLYLAEARHEWLKKLLSQIKQVSGVPAAAVGVADEEI</sequence>
<dbReference type="RefSeq" id="WP_025227897.1">
    <property type="nucleotide sequence ID" value="NZ_CP007139.1"/>
</dbReference>
<evidence type="ECO:0000313" key="2">
    <source>
        <dbReference type="EMBL" id="AIE83424.1"/>
    </source>
</evidence>
<dbReference type="Proteomes" id="UP000027982">
    <property type="component" value="Chromosome"/>
</dbReference>
<dbReference type="InterPro" id="IPR036388">
    <property type="entry name" value="WH-like_DNA-bd_sf"/>
</dbReference>
<name>A0A068NPA9_FIMGI</name>